<dbReference type="CDD" id="cd07812">
    <property type="entry name" value="SRPBCC"/>
    <property type="match status" value="1"/>
</dbReference>
<sequence length="146" mass="15856">MGEVRRTTTATPAAVWEVLANGWYYPAWVVGAARVRAVSSNWPAAGALLHHSVGAWPVLVNDRTESLRCEPERELVLLASVWPIGRAPVHLVLAPTTDGGCEIVMGEDVTEGPARLVPGPVRQVLFAPRNGETLRRLAYLAERRSA</sequence>
<gene>
    <name evidence="1" type="ORF">HF519_05325</name>
</gene>
<dbReference type="SUPFAM" id="SSF55961">
    <property type="entry name" value="Bet v1-like"/>
    <property type="match status" value="1"/>
</dbReference>
<dbReference type="AlphaFoldDB" id="A0A848DEK5"/>
<dbReference type="EMBL" id="JAAXKZ010000011">
    <property type="protein sequence ID" value="NMH91019.1"/>
    <property type="molecule type" value="Genomic_DNA"/>
</dbReference>
<evidence type="ECO:0000313" key="1">
    <source>
        <dbReference type="EMBL" id="NMH91019.1"/>
    </source>
</evidence>
<protein>
    <submittedName>
        <fullName evidence="1">SRPBCC family protein</fullName>
    </submittedName>
</protein>
<comment type="caution">
    <text evidence="1">The sequence shown here is derived from an EMBL/GenBank/DDBJ whole genome shotgun (WGS) entry which is preliminary data.</text>
</comment>
<dbReference type="Proteomes" id="UP000586918">
    <property type="component" value="Unassembled WGS sequence"/>
</dbReference>
<keyword evidence="2" id="KW-1185">Reference proteome</keyword>
<name>A0A848DEK5_9PSEU</name>
<dbReference type="RefSeq" id="WP_169410654.1">
    <property type="nucleotide sequence ID" value="NZ_JAAXKZ010000011.1"/>
</dbReference>
<organism evidence="1 2">
    <name type="scientific">Pseudonocardia bannensis</name>
    <dbReference type="NCBI Taxonomy" id="630973"/>
    <lineage>
        <taxon>Bacteria</taxon>
        <taxon>Bacillati</taxon>
        <taxon>Actinomycetota</taxon>
        <taxon>Actinomycetes</taxon>
        <taxon>Pseudonocardiales</taxon>
        <taxon>Pseudonocardiaceae</taxon>
        <taxon>Pseudonocardia</taxon>
    </lineage>
</organism>
<proteinExistence type="predicted"/>
<dbReference type="InterPro" id="IPR023393">
    <property type="entry name" value="START-like_dom_sf"/>
</dbReference>
<reference evidence="1 2" key="1">
    <citation type="submission" date="2020-04" db="EMBL/GenBank/DDBJ databases">
        <authorList>
            <person name="Klaysubun C."/>
            <person name="Duangmal K."/>
            <person name="Lipun K."/>
        </authorList>
    </citation>
    <scope>NUCLEOTIDE SEQUENCE [LARGE SCALE GENOMIC DNA]</scope>
    <source>
        <strain evidence="1 2">DSM 45300</strain>
    </source>
</reference>
<accession>A0A848DEK5</accession>
<evidence type="ECO:0000313" key="2">
    <source>
        <dbReference type="Proteomes" id="UP000586918"/>
    </source>
</evidence>
<dbReference type="Gene3D" id="3.30.530.20">
    <property type="match status" value="1"/>
</dbReference>